<gene>
    <name evidence="1" type="ORF">CH63R_08770</name>
</gene>
<proteinExistence type="predicted"/>
<accession>A0A1B7Y5B9</accession>
<dbReference type="GeneID" id="28867851"/>
<keyword evidence="2" id="KW-1185">Reference proteome</keyword>
<dbReference type="Proteomes" id="UP000092177">
    <property type="component" value="Chromosome 6"/>
</dbReference>
<dbReference type="AlphaFoldDB" id="A0A1B7Y5B9"/>
<evidence type="ECO:0000313" key="2">
    <source>
        <dbReference type="Proteomes" id="UP000092177"/>
    </source>
</evidence>
<name>A0A1B7Y5B9_COLHI</name>
<reference evidence="2" key="1">
    <citation type="journal article" date="2017" name="BMC Genomics">
        <title>Gapless genome assembly of Colletotrichum higginsianum reveals chromosome structure and association of transposable elements with secondary metabolite gene clusters.</title>
        <authorList>
            <person name="Dallery J.-F."/>
            <person name="Lapalu N."/>
            <person name="Zampounis A."/>
            <person name="Pigne S."/>
            <person name="Luyten I."/>
            <person name="Amselem J."/>
            <person name="Wittenberg A.H.J."/>
            <person name="Zhou S."/>
            <person name="de Queiroz M.V."/>
            <person name="Robin G.P."/>
            <person name="Auger A."/>
            <person name="Hainaut M."/>
            <person name="Henrissat B."/>
            <person name="Kim K.-T."/>
            <person name="Lee Y.-H."/>
            <person name="Lespinet O."/>
            <person name="Schwartz D.C."/>
            <person name="Thon M.R."/>
            <person name="O'Connell R.J."/>
        </authorList>
    </citation>
    <scope>NUCLEOTIDE SEQUENCE [LARGE SCALE GENOMIC DNA]</scope>
    <source>
        <strain evidence="2">IMI 349063</strain>
    </source>
</reference>
<dbReference type="EMBL" id="LTAN01000006">
    <property type="protein sequence ID" value="OBR07249.1"/>
    <property type="molecule type" value="Genomic_DNA"/>
</dbReference>
<sequence length="75" mass="8173">MPTEAATPAIWGKAAVAGEHHAKFLRAGRFAPIVAAASKPKYTRARVKNAMFSELELELQLDDHSGAERYADHVV</sequence>
<dbReference type="VEuPathDB" id="FungiDB:CH63R_08770"/>
<evidence type="ECO:0000313" key="1">
    <source>
        <dbReference type="EMBL" id="OBR07249.1"/>
    </source>
</evidence>
<comment type="caution">
    <text evidence="1">The sequence shown here is derived from an EMBL/GenBank/DDBJ whole genome shotgun (WGS) entry which is preliminary data.</text>
</comment>
<dbReference type="KEGG" id="chig:CH63R_08770"/>
<organism evidence="1 2">
    <name type="scientific">Colletotrichum higginsianum (strain IMI 349063)</name>
    <name type="common">Crucifer anthracnose fungus</name>
    <dbReference type="NCBI Taxonomy" id="759273"/>
    <lineage>
        <taxon>Eukaryota</taxon>
        <taxon>Fungi</taxon>
        <taxon>Dikarya</taxon>
        <taxon>Ascomycota</taxon>
        <taxon>Pezizomycotina</taxon>
        <taxon>Sordariomycetes</taxon>
        <taxon>Hypocreomycetidae</taxon>
        <taxon>Glomerellales</taxon>
        <taxon>Glomerellaceae</taxon>
        <taxon>Colletotrichum</taxon>
        <taxon>Colletotrichum destructivum species complex</taxon>
    </lineage>
</organism>
<protein>
    <submittedName>
        <fullName evidence="1">Uncharacterized protein</fullName>
    </submittedName>
</protein>
<dbReference type="RefSeq" id="XP_018155767.1">
    <property type="nucleotide sequence ID" value="XM_018303744.1"/>
</dbReference>